<evidence type="ECO:0000256" key="2">
    <source>
        <dbReference type="ARBA" id="ARBA00022525"/>
    </source>
</evidence>
<accession>A0A8J5CY23</accession>
<evidence type="ECO:0000313" key="9">
    <source>
        <dbReference type="Proteomes" id="UP000770661"/>
    </source>
</evidence>
<evidence type="ECO:0000313" key="8">
    <source>
        <dbReference type="EMBL" id="KAG0725329.1"/>
    </source>
</evidence>
<keyword evidence="2" id="KW-0964">Secreted</keyword>
<keyword evidence="3" id="KW-0677">Repeat</keyword>
<dbReference type="PROSITE" id="PS51162">
    <property type="entry name" value="THYROGLOBULIN_1_2"/>
    <property type="match status" value="1"/>
</dbReference>
<dbReference type="OrthoDB" id="6409105at2759"/>
<evidence type="ECO:0000256" key="6">
    <source>
        <dbReference type="SAM" id="SignalP"/>
    </source>
</evidence>
<evidence type="ECO:0000256" key="5">
    <source>
        <dbReference type="PROSITE-ProRule" id="PRU00500"/>
    </source>
</evidence>
<dbReference type="SUPFAM" id="SSF57610">
    <property type="entry name" value="Thyroglobulin type-1 domain"/>
    <property type="match status" value="2"/>
</dbReference>
<dbReference type="GO" id="GO:0005604">
    <property type="term" value="C:basement membrane"/>
    <property type="evidence" value="ECO:0007669"/>
    <property type="project" value="TreeGrafter"/>
</dbReference>
<keyword evidence="6" id="KW-0732">Signal</keyword>
<dbReference type="AlphaFoldDB" id="A0A8J5CY23"/>
<dbReference type="GO" id="GO:0005615">
    <property type="term" value="C:extracellular space"/>
    <property type="evidence" value="ECO:0007669"/>
    <property type="project" value="TreeGrafter"/>
</dbReference>
<dbReference type="PANTHER" id="PTHR12352">
    <property type="entry name" value="SECRETED MODULAR CALCIUM-BINDING PROTEIN"/>
    <property type="match status" value="1"/>
</dbReference>
<feature type="domain" description="Thyroglobulin type-1" evidence="7">
    <location>
        <begin position="216"/>
        <end position="279"/>
    </location>
</feature>
<dbReference type="InterPro" id="IPR000716">
    <property type="entry name" value="Thyroglobulin_1"/>
</dbReference>
<dbReference type="PANTHER" id="PTHR12352:SF3">
    <property type="entry name" value="NIDOGEN-2"/>
    <property type="match status" value="1"/>
</dbReference>
<dbReference type="InterPro" id="IPR036857">
    <property type="entry name" value="Thyroglobulin_1_sf"/>
</dbReference>
<gene>
    <name evidence="8" type="ORF">GWK47_038827</name>
</gene>
<feature type="disulfide bond" evidence="5">
    <location>
        <begin position="219"/>
        <end position="238"/>
    </location>
</feature>
<keyword evidence="9" id="KW-1185">Reference proteome</keyword>
<dbReference type="EMBL" id="JACEEZ010005718">
    <property type="protein sequence ID" value="KAG0725329.1"/>
    <property type="molecule type" value="Genomic_DNA"/>
</dbReference>
<dbReference type="Pfam" id="PF00086">
    <property type="entry name" value="Thyroglobulin_1"/>
    <property type="match status" value="1"/>
</dbReference>
<sequence>MPQGWLCLVAVAVAVVKAEQGTPHLGGTPGMILLEEFISKNTEADAKRTRCIWRGGPVWLLWGLCGFQDTEDGDAECSGSIDPAYGGGYSPPEAAPHPGVPPGVAQLRDPSNSVSSSWCDFGLECSKSRVCVPGRDTKTGCFYVRQQYYAALDSLSYVSYRDDYRWPPACTREGQYAAVQRKGPLGEDRYVCVDSAGNTIFGRIFPWQEELLTNMNCKCSRLVSERLQAGESSVTLHCMDNGNFEALQCEGGWCWCVRPESGEFYGTFIPENAMQLLPCYNATLLGEQYLRRCESTAEANGELMDHMLLKGVLGPAGEFKCDADGSFSGEQCILGQCRCYDKYKDVILKLASGGGCKCARDQWLYNSQENSFATLNCASPRNGADAGLYYTYQYYGDIGVYCVDQDGVRASPMVYIDSLKKLEKLKCTEADKCQNGDNEACEGVCPDCDPSSYVYYDENDKSNRV</sequence>
<evidence type="ECO:0000256" key="3">
    <source>
        <dbReference type="ARBA" id="ARBA00022737"/>
    </source>
</evidence>
<name>A0A8J5CY23_CHIOP</name>
<feature type="signal peptide" evidence="6">
    <location>
        <begin position="1"/>
        <end position="18"/>
    </location>
</feature>
<evidence type="ECO:0000256" key="1">
    <source>
        <dbReference type="ARBA" id="ARBA00004613"/>
    </source>
</evidence>
<comment type="caution">
    <text evidence="8">The sequence shown here is derived from an EMBL/GenBank/DDBJ whole genome shotgun (WGS) entry which is preliminary data.</text>
</comment>
<organism evidence="8 9">
    <name type="scientific">Chionoecetes opilio</name>
    <name type="common">Atlantic snow crab</name>
    <name type="synonym">Cancer opilio</name>
    <dbReference type="NCBI Taxonomy" id="41210"/>
    <lineage>
        <taxon>Eukaryota</taxon>
        <taxon>Metazoa</taxon>
        <taxon>Ecdysozoa</taxon>
        <taxon>Arthropoda</taxon>
        <taxon>Crustacea</taxon>
        <taxon>Multicrustacea</taxon>
        <taxon>Malacostraca</taxon>
        <taxon>Eumalacostraca</taxon>
        <taxon>Eucarida</taxon>
        <taxon>Decapoda</taxon>
        <taxon>Pleocyemata</taxon>
        <taxon>Brachyura</taxon>
        <taxon>Eubrachyura</taxon>
        <taxon>Majoidea</taxon>
        <taxon>Majidae</taxon>
        <taxon>Chionoecetes</taxon>
    </lineage>
</organism>
<keyword evidence="4 5" id="KW-1015">Disulfide bond</keyword>
<comment type="subcellular location">
    <subcellularLocation>
        <location evidence="1">Secreted</location>
    </subcellularLocation>
</comment>
<dbReference type="Proteomes" id="UP000770661">
    <property type="component" value="Unassembled WGS sequence"/>
</dbReference>
<evidence type="ECO:0000259" key="7">
    <source>
        <dbReference type="PROSITE" id="PS51162"/>
    </source>
</evidence>
<proteinExistence type="predicted"/>
<dbReference type="InterPro" id="IPR051950">
    <property type="entry name" value="Dev_reg/Prot_inhib"/>
</dbReference>
<comment type="caution">
    <text evidence="5">Lacks conserved residue(s) required for the propagation of feature annotation.</text>
</comment>
<evidence type="ECO:0000256" key="4">
    <source>
        <dbReference type="ARBA" id="ARBA00023157"/>
    </source>
</evidence>
<dbReference type="Gene3D" id="4.10.800.10">
    <property type="entry name" value="Thyroglobulin type-1"/>
    <property type="match status" value="1"/>
</dbReference>
<feature type="chain" id="PRO_5035325072" description="Thyroglobulin type-1 domain-containing protein" evidence="6">
    <location>
        <begin position="19"/>
        <end position="465"/>
    </location>
</feature>
<reference evidence="8" key="1">
    <citation type="submission" date="2020-07" db="EMBL/GenBank/DDBJ databases">
        <title>The High-quality genome of the commercially important snow crab, Chionoecetes opilio.</title>
        <authorList>
            <person name="Jeong J.-H."/>
            <person name="Ryu S."/>
        </authorList>
    </citation>
    <scope>NUCLEOTIDE SEQUENCE</scope>
    <source>
        <strain evidence="8">MADBK_172401_WGS</strain>
        <tissue evidence="8">Digestive gland</tissue>
    </source>
</reference>
<protein>
    <recommendedName>
        <fullName evidence="7">Thyroglobulin type-1 domain-containing protein</fullName>
    </recommendedName>
</protein>
<dbReference type="GO" id="GO:0007160">
    <property type="term" value="P:cell-matrix adhesion"/>
    <property type="evidence" value="ECO:0007669"/>
    <property type="project" value="TreeGrafter"/>
</dbReference>